<accession>A0A478ECR2</accession>
<evidence type="ECO:0000256" key="7">
    <source>
        <dbReference type="SAM" id="SignalP"/>
    </source>
</evidence>
<name>A0A478ECR2_TALPI</name>
<dbReference type="GO" id="GO:0016020">
    <property type="term" value="C:membrane"/>
    <property type="evidence" value="ECO:0007669"/>
    <property type="project" value="UniProtKB-SubCell"/>
</dbReference>
<dbReference type="Pfam" id="PF20684">
    <property type="entry name" value="Fung_rhodopsin"/>
    <property type="match status" value="1"/>
</dbReference>
<evidence type="ECO:0000256" key="5">
    <source>
        <dbReference type="ARBA" id="ARBA00038359"/>
    </source>
</evidence>
<feature type="transmembrane region" description="Helical" evidence="6">
    <location>
        <begin position="204"/>
        <end position="226"/>
    </location>
</feature>
<dbReference type="InterPro" id="IPR052337">
    <property type="entry name" value="SAT4-like"/>
</dbReference>
<reference evidence="10" key="1">
    <citation type="journal article" date="2015" name="Genome Announc.">
        <title>Draft genome sequence of Talaromyces cellulolyticus strain Y-94, a source of lignocellulosic biomass-degrading enzymes.</title>
        <authorList>
            <person name="Fujii T."/>
            <person name="Koike H."/>
            <person name="Sawayama S."/>
            <person name="Yano S."/>
            <person name="Inoue H."/>
        </authorList>
    </citation>
    <scope>NUCLEOTIDE SEQUENCE [LARGE SCALE GENOMIC DNA]</scope>
    <source>
        <strain evidence="10">Y-94</strain>
    </source>
</reference>
<keyword evidence="7" id="KW-0732">Signal</keyword>
<dbReference type="InterPro" id="IPR049326">
    <property type="entry name" value="Rhodopsin_dom_fungi"/>
</dbReference>
<evidence type="ECO:0000256" key="6">
    <source>
        <dbReference type="SAM" id="Phobius"/>
    </source>
</evidence>
<dbReference type="PANTHER" id="PTHR33048:SF18">
    <property type="entry name" value="INTEGRAL MEMBRANE PROTEIN"/>
    <property type="match status" value="1"/>
</dbReference>
<evidence type="ECO:0000256" key="3">
    <source>
        <dbReference type="ARBA" id="ARBA00022989"/>
    </source>
</evidence>
<evidence type="ECO:0000313" key="10">
    <source>
        <dbReference type="Proteomes" id="UP000053095"/>
    </source>
</evidence>
<comment type="similarity">
    <text evidence="5">Belongs to the SAT4 family.</text>
</comment>
<gene>
    <name evidence="9" type="ORF">TCE0_044f16819</name>
</gene>
<feature type="chain" id="PRO_5019765881" description="Rhodopsin domain-containing protein" evidence="7">
    <location>
        <begin position="19"/>
        <end position="330"/>
    </location>
</feature>
<feature type="signal peptide" evidence="7">
    <location>
        <begin position="1"/>
        <end position="18"/>
    </location>
</feature>
<feature type="transmembrane region" description="Helical" evidence="6">
    <location>
        <begin position="127"/>
        <end position="148"/>
    </location>
</feature>
<protein>
    <recommendedName>
        <fullName evidence="8">Rhodopsin domain-containing protein</fullName>
    </recommendedName>
</protein>
<dbReference type="PANTHER" id="PTHR33048">
    <property type="entry name" value="PTH11-LIKE INTEGRAL MEMBRANE PROTEIN (AFU_ORTHOLOGUE AFUA_5G11245)"/>
    <property type="match status" value="1"/>
</dbReference>
<feature type="transmembrane region" description="Helical" evidence="6">
    <location>
        <begin position="160"/>
        <end position="184"/>
    </location>
</feature>
<feature type="transmembrane region" description="Helical" evidence="6">
    <location>
        <begin position="286"/>
        <end position="309"/>
    </location>
</feature>
<feature type="transmembrane region" description="Helical" evidence="6">
    <location>
        <begin position="246"/>
        <end position="266"/>
    </location>
</feature>
<evidence type="ECO:0000259" key="8">
    <source>
        <dbReference type="Pfam" id="PF20684"/>
    </source>
</evidence>
<dbReference type="EMBL" id="DF933840">
    <property type="protein sequence ID" value="GAM42648.1"/>
    <property type="molecule type" value="Genomic_DNA"/>
</dbReference>
<dbReference type="AlphaFoldDB" id="A0A478ECR2"/>
<keyword evidence="10" id="KW-1185">Reference proteome</keyword>
<sequence length="330" mass="36343">MRSATLILGLFFVATSAAIPMPRVAAVAASGLNRRDTVVARGEEATADEDVTWNVDLYAVDTAPAERRSFLDARGEEETADEDVTWNVNVYPDGTAKRRSELDARGEEESADEDVTWNVNVYAESSLVIVSVVMPVLVLIATSLRFIAQRHNSILRTPDDILVALNCIILIGSGCLTIVGAIVGGIGADLAKVDGSTIVRFRKIAFASEFFYITTVGIVKLSLLLYYRRIFVLSLVSPGFRGMNDILIGVVCLWILAFFITTFFQARPISWNWTEVGSVSNLHDFFISEAITNIALDLIVLCMPMLVVYRMRMSLRKKMLVVGIFGLGFL</sequence>
<proteinExistence type="inferred from homology"/>
<dbReference type="Proteomes" id="UP000053095">
    <property type="component" value="Unassembled WGS sequence"/>
</dbReference>
<keyword evidence="2 6" id="KW-0812">Transmembrane</keyword>
<evidence type="ECO:0000256" key="4">
    <source>
        <dbReference type="ARBA" id="ARBA00023136"/>
    </source>
</evidence>
<comment type="subcellular location">
    <subcellularLocation>
        <location evidence="1">Membrane</location>
        <topology evidence="1">Multi-pass membrane protein</topology>
    </subcellularLocation>
</comment>
<feature type="domain" description="Rhodopsin" evidence="8">
    <location>
        <begin position="144"/>
        <end position="329"/>
    </location>
</feature>
<evidence type="ECO:0000256" key="2">
    <source>
        <dbReference type="ARBA" id="ARBA00022692"/>
    </source>
</evidence>
<evidence type="ECO:0000256" key="1">
    <source>
        <dbReference type="ARBA" id="ARBA00004141"/>
    </source>
</evidence>
<evidence type="ECO:0000313" key="9">
    <source>
        <dbReference type="EMBL" id="GAM42648.1"/>
    </source>
</evidence>
<keyword evidence="3 6" id="KW-1133">Transmembrane helix</keyword>
<keyword evidence="4 6" id="KW-0472">Membrane</keyword>
<organism evidence="9 10">
    <name type="scientific">Talaromyces pinophilus</name>
    <name type="common">Penicillium pinophilum</name>
    <dbReference type="NCBI Taxonomy" id="128442"/>
    <lineage>
        <taxon>Eukaryota</taxon>
        <taxon>Fungi</taxon>
        <taxon>Dikarya</taxon>
        <taxon>Ascomycota</taxon>
        <taxon>Pezizomycotina</taxon>
        <taxon>Eurotiomycetes</taxon>
        <taxon>Eurotiomycetidae</taxon>
        <taxon>Eurotiales</taxon>
        <taxon>Trichocomaceae</taxon>
        <taxon>Talaromyces</taxon>
        <taxon>Talaromyces sect. Talaromyces</taxon>
    </lineage>
</organism>